<dbReference type="Pfam" id="PF21880">
    <property type="entry name" value="DUF6916"/>
    <property type="match status" value="1"/>
</dbReference>
<evidence type="ECO:0000313" key="2">
    <source>
        <dbReference type="EMBL" id="TDN78997.1"/>
    </source>
</evidence>
<protein>
    <recommendedName>
        <fullName evidence="1">DUF6916 domain-containing protein</fullName>
    </recommendedName>
</protein>
<reference evidence="2 3" key="1">
    <citation type="submission" date="2019-03" db="EMBL/GenBank/DDBJ databases">
        <title>Genomic Encyclopedia of Type Strains, Phase IV (KMG-IV): sequencing the most valuable type-strain genomes for metagenomic binning, comparative biology and taxonomic classification.</title>
        <authorList>
            <person name="Goeker M."/>
        </authorList>
    </citation>
    <scope>NUCLEOTIDE SEQUENCE [LARGE SCALE GENOMIC DNA]</scope>
    <source>
        <strain evidence="2 3">DSM 25059</strain>
    </source>
</reference>
<name>A0A4R6FD42_9SPHN</name>
<evidence type="ECO:0000259" key="1">
    <source>
        <dbReference type="Pfam" id="PF21880"/>
    </source>
</evidence>
<organism evidence="2 3">
    <name type="scientific">Stakelama pacifica</name>
    <dbReference type="NCBI Taxonomy" id="517720"/>
    <lineage>
        <taxon>Bacteria</taxon>
        <taxon>Pseudomonadati</taxon>
        <taxon>Pseudomonadota</taxon>
        <taxon>Alphaproteobacteria</taxon>
        <taxon>Sphingomonadales</taxon>
        <taxon>Sphingomonadaceae</taxon>
        <taxon>Stakelama</taxon>
    </lineage>
</organism>
<keyword evidence="3" id="KW-1185">Reference proteome</keyword>
<feature type="domain" description="DUF6916" evidence="1">
    <location>
        <begin position="3"/>
        <end position="95"/>
    </location>
</feature>
<dbReference type="Proteomes" id="UP000295493">
    <property type="component" value="Unassembled WGS sequence"/>
</dbReference>
<accession>A0A4R6FD42</accession>
<dbReference type="InterPro" id="IPR054209">
    <property type="entry name" value="DUF6916"/>
</dbReference>
<dbReference type="EMBL" id="SNWD01000014">
    <property type="protein sequence ID" value="TDN78997.1"/>
    <property type="molecule type" value="Genomic_DNA"/>
</dbReference>
<dbReference type="OrthoDB" id="8926597at2"/>
<dbReference type="AlphaFoldDB" id="A0A4R6FD42"/>
<sequence>MPEVQDYARAADQVFDVLLGDSSIAMTLVEIDKLSPHPGAMREAFSLIFRSESQLVLPQRTYSMRNRSIENAEPVGVFLVPIGRDAKGVRYQAVFN</sequence>
<proteinExistence type="predicted"/>
<evidence type="ECO:0000313" key="3">
    <source>
        <dbReference type="Proteomes" id="UP000295493"/>
    </source>
</evidence>
<comment type="caution">
    <text evidence="2">The sequence shown here is derived from an EMBL/GenBank/DDBJ whole genome shotgun (WGS) entry which is preliminary data.</text>
</comment>
<gene>
    <name evidence="2" type="ORF">EV664_11433</name>
</gene>